<protein>
    <submittedName>
        <fullName evidence="2">Thioredoxin</fullName>
    </submittedName>
</protein>
<reference evidence="2 3" key="1">
    <citation type="submission" date="2015-07" db="EMBL/GenBank/DDBJ databases">
        <title>Whole genome sequencing of Bosea vaviloviae isolated from cave pool.</title>
        <authorList>
            <person name="Tan N.E.H."/>
            <person name="Lee Y.P."/>
            <person name="Gan H.M."/>
            <person name="Barton H."/>
            <person name="Savka M.A."/>
        </authorList>
    </citation>
    <scope>NUCLEOTIDE SEQUENCE [LARGE SCALE GENOMIC DNA]</scope>
    <source>
        <strain evidence="2 3">SD260</strain>
    </source>
</reference>
<dbReference type="Pfam" id="PF13098">
    <property type="entry name" value="Thioredoxin_2"/>
    <property type="match status" value="1"/>
</dbReference>
<proteinExistence type="predicted"/>
<gene>
    <name evidence="2" type="ORF">AE618_07425</name>
</gene>
<accession>A0A0N0MBZ7</accession>
<comment type="caution">
    <text evidence="2">The sequence shown here is derived from an EMBL/GenBank/DDBJ whole genome shotgun (WGS) entry which is preliminary data.</text>
</comment>
<dbReference type="InterPro" id="IPR012336">
    <property type="entry name" value="Thioredoxin-like_fold"/>
</dbReference>
<name>A0A0N0MBZ7_9HYPH</name>
<organism evidence="2 3">
    <name type="scientific">Bosea vaviloviae</name>
    <dbReference type="NCBI Taxonomy" id="1526658"/>
    <lineage>
        <taxon>Bacteria</taxon>
        <taxon>Pseudomonadati</taxon>
        <taxon>Pseudomonadota</taxon>
        <taxon>Alphaproteobacteria</taxon>
        <taxon>Hyphomicrobiales</taxon>
        <taxon>Boseaceae</taxon>
        <taxon>Bosea</taxon>
    </lineage>
</organism>
<feature type="domain" description="Thioredoxin-like fold" evidence="1">
    <location>
        <begin position="52"/>
        <end position="164"/>
    </location>
</feature>
<evidence type="ECO:0000313" key="3">
    <source>
        <dbReference type="Proteomes" id="UP000037822"/>
    </source>
</evidence>
<dbReference type="InterPro" id="IPR041737">
    <property type="entry name" value="SoxW"/>
</dbReference>
<dbReference type="SUPFAM" id="SSF52833">
    <property type="entry name" value="Thioredoxin-like"/>
    <property type="match status" value="1"/>
</dbReference>
<dbReference type="CDD" id="cd02951">
    <property type="entry name" value="SoxW"/>
    <property type="match status" value="1"/>
</dbReference>
<sequence>MLTRRTILAAGLTTVLPGAASARATLGEDGLYKLDWYLESFLDLGEDLAAATAGGKRFAILWGLKGCPACRRMHEVHLADPQTERYIRENFEILHLNILGQRPVTDFDGTRLGEKAFAARYAIEGTPSIQFFPETTEGLASRVPVEREVARMPGLPDPREFLAWFRFVREKGYERGAFADWPGNRPAGG</sequence>
<keyword evidence="3" id="KW-1185">Reference proteome</keyword>
<dbReference type="AlphaFoldDB" id="A0A0N0MBZ7"/>
<dbReference type="InterPro" id="IPR036249">
    <property type="entry name" value="Thioredoxin-like_sf"/>
</dbReference>
<dbReference type="Proteomes" id="UP000037822">
    <property type="component" value="Unassembled WGS sequence"/>
</dbReference>
<dbReference type="Gene3D" id="3.40.30.10">
    <property type="entry name" value="Glutaredoxin"/>
    <property type="match status" value="1"/>
</dbReference>
<dbReference type="EMBL" id="LGSZ01000028">
    <property type="protein sequence ID" value="KPH81572.1"/>
    <property type="molecule type" value="Genomic_DNA"/>
</dbReference>
<dbReference type="RefSeq" id="WP_054208403.1">
    <property type="nucleotide sequence ID" value="NZ_LGSZ01000028.1"/>
</dbReference>
<evidence type="ECO:0000313" key="2">
    <source>
        <dbReference type="EMBL" id="KPH81572.1"/>
    </source>
</evidence>
<evidence type="ECO:0000259" key="1">
    <source>
        <dbReference type="Pfam" id="PF13098"/>
    </source>
</evidence>
<dbReference type="OrthoDB" id="9811036at2"/>
<dbReference type="PATRIC" id="fig|1526658.3.peg.2158"/>